<evidence type="ECO:0000256" key="1">
    <source>
        <dbReference type="ARBA" id="ARBA00009884"/>
    </source>
</evidence>
<dbReference type="PANTHER" id="PTHR11679">
    <property type="entry name" value="VESICLE PROTEIN SORTING-ASSOCIATED"/>
    <property type="match status" value="1"/>
</dbReference>
<dbReference type="GO" id="GO:0016192">
    <property type="term" value="P:vesicle-mediated transport"/>
    <property type="evidence" value="ECO:0007669"/>
    <property type="project" value="InterPro"/>
</dbReference>
<dbReference type="Proteomes" id="UP000002630">
    <property type="component" value="Linkage Group LG09"/>
</dbReference>
<dbReference type="InterPro" id="IPR036045">
    <property type="entry name" value="Sec1-like_sf"/>
</dbReference>
<dbReference type="SUPFAM" id="SSF56815">
    <property type="entry name" value="Sec1/munc18-like (SM) proteins"/>
    <property type="match status" value="1"/>
</dbReference>
<organism evidence="3 4">
    <name type="scientific">Ectocarpus siliculosus</name>
    <name type="common">Brown alga</name>
    <name type="synonym">Conferva siliculosa</name>
    <dbReference type="NCBI Taxonomy" id="2880"/>
    <lineage>
        <taxon>Eukaryota</taxon>
        <taxon>Sar</taxon>
        <taxon>Stramenopiles</taxon>
        <taxon>Ochrophyta</taxon>
        <taxon>PX clade</taxon>
        <taxon>Phaeophyceae</taxon>
        <taxon>Ectocarpales</taxon>
        <taxon>Ectocarpaceae</taxon>
        <taxon>Ectocarpus</taxon>
    </lineage>
</organism>
<gene>
    <name evidence="3" type="ORF">Esi_0406_0003</name>
</gene>
<dbReference type="InterPro" id="IPR043155">
    <property type="entry name" value="VPS33_dom3b"/>
</dbReference>
<accession>D7G0J5</accession>
<dbReference type="InterPro" id="IPR027482">
    <property type="entry name" value="Sec1-like_dom2"/>
</dbReference>
<dbReference type="InterPro" id="IPR043127">
    <property type="entry name" value="Sec-1-like_dom3a"/>
</dbReference>
<feature type="compositionally biased region" description="Gly residues" evidence="2">
    <location>
        <begin position="299"/>
        <end position="316"/>
    </location>
</feature>
<proteinExistence type="inferred from homology"/>
<protein>
    <submittedName>
        <fullName evidence="3">Uncharacterized protein</fullName>
    </submittedName>
</protein>
<dbReference type="Gene3D" id="3.40.50.2060">
    <property type="match status" value="1"/>
</dbReference>
<dbReference type="Gene3D" id="3.40.50.1910">
    <property type="match status" value="1"/>
</dbReference>
<dbReference type="eggNOG" id="KOG1302">
    <property type="taxonomic scope" value="Eukaryota"/>
</dbReference>
<reference evidence="3 4" key="1">
    <citation type="journal article" date="2010" name="Nature">
        <title>The Ectocarpus genome and the independent evolution of multicellularity in brown algae.</title>
        <authorList>
            <person name="Cock J.M."/>
            <person name="Sterck L."/>
            <person name="Rouze P."/>
            <person name="Scornet D."/>
            <person name="Allen A.E."/>
            <person name="Amoutzias G."/>
            <person name="Anthouard V."/>
            <person name="Artiguenave F."/>
            <person name="Aury J.M."/>
            <person name="Badger J.H."/>
            <person name="Beszteri B."/>
            <person name="Billiau K."/>
            <person name="Bonnet E."/>
            <person name="Bothwell J.H."/>
            <person name="Bowler C."/>
            <person name="Boyen C."/>
            <person name="Brownlee C."/>
            <person name="Carrano C.J."/>
            <person name="Charrier B."/>
            <person name="Cho G.Y."/>
            <person name="Coelho S.M."/>
            <person name="Collen J."/>
            <person name="Corre E."/>
            <person name="Da Silva C."/>
            <person name="Delage L."/>
            <person name="Delaroque N."/>
            <person name="Dittami S.M."/>
            <person name="Doulbeau S."/>
            <person name="Elias M."/>
            <person name="Farnham G."/>
            <person name="Gachon C.M."/>
            <person name="Gschloessl B."/>
            <person name="Heesch S."/>
            <person name="Jabbari K."/>
            <person name="Jubin C."/>
            <person name="Kawai H."/>
            <person name="Kimura K."/>
            <person name="Kloareg B."/>
            <person name="Kupper F.C."/>
            <person name="Lang D."/>
            <person name="Le Bail A."/>
            <person name="Leblanc C."/>
            <person name="Lerouge P."/>
            <person name="Lohr M."/>
            <person name="Lopez P.J."/>
            <person name="Martens C."/>
            <person name="Maumus F."/>
            <person name="Michel G."/>
            <person name="Miranda-Saavedra D."/>
            <person name="Morales J."/>
            <person name="Moreau H."/>
            <person name="Motomura T."/>
            <person name="Nagasato C."/>
            <person name="Napoli C.A."/>
            <person name="Nelson D.R."/>
            <person name="Nyvall-Collen P."/>
            <person name="Peters A.F."/>
            <person name="Pommier C."/>
            <person name="Potin P."/>
            <person name="Poulain J."/>
            <person name="Quesneville H."/>
            <person name="Read B."/>
            <person name="Rensing S.A."/>
            <person name="Ritter A."/>
            <person name="Rousvoal S."/>
            <person name="Samanta M."/>
            <person name="Samson G."/>
            <person name="Schroeder D.C."/>
            <person name="Segurens B."/>
            <person name="Strittmatter M."/>
            <person name="Tonon T."/>
            <person name="Tregear J.W."/>
            <person name="Valentin K."/>
            <person name="von Dassow P."/>
            <person name="Yamagishi T."/>
            <person name="Van de Peer Y."/>
            <person name="Wincker P."/>
        </authorList>
    </citation>
    <scope>NUCLEOTIDE SEQUENCE [LARGE SCALE GENOMIC DNA]</scope>
    <source>
        <strain evidence="4">Ec32 / CCAP1310/4</strain>
    </source>
</reference>
<dbReference type="AlphaFoldDB" id="D7G0J5"/>
<dbReference type="InterPro" id="IPR001619">
    <property type="entry name" value="Sec1-like"/>
</dbReference>
<dbReference type="EMBL" id="FN648604">
    <property type="protein sequence ID" value="CBJ33024.1"/>
    <property type="molecule type" value="Genomic_DNA"/>
</dbReference>
<dbReference type="EMBL" id="FN649734">
    <property type="protein sequence ID" value="CBJ33024.1"/>
    <property type="molecule type" value="Genomic_DNA"/>
</dbReference>
<sequence length="545" mass="59506">MSKRVASLAGAALRVDALREEGRAELVDLLESLPGSKCLVLESHIGGLLNHVIPEGSKLLREKGVTYFRELRGELGAFEDRNGVKAEPDHIVYLVRASIPNVKIIADQINSRIKAGAAFDFRYKVYFVPHRTLICEQVLQEERVLRRVDVGDYPLDLVPLEKDVLSLELDGLFRRVHLDGDTSGLSVVARSVQKLQTVFGTIPNVKAKGTAAVACLHRAMRMRREEAGAERAGDGGEFGGGGISSVPGIDTLILLDRGVDLVTALATPLTYEGLIDDLIGIENGSVRLDADLVEAGDGNGAAAAGGGASGEGGGGAAAAATTLGPDGKKKQVPVPMNSDDPLFCKVRDVHVEQLMPFLQDKAKNIRESYNQFRANRDQSITEIHEFVKKIPGLKEDYKSLNLHINIAELIMEGSGAPDFRKRWQTERAVLEGEDCSEVIEEMISMQEPAMRVIRLMCLQSMTDAGIKASKYDFLKREVVQTYGYRYLFTLNNLEAVSLLKKREKVWGVGAVDTGSPWPSLRRSLRLVNDAVDVRSPDDIAYVSSG</sequence>
<comment type="similarity">
    <text evidence="1">Belongs to the STXBP/unc-18/SEC1 family.</text>
</comment>
<feature type="region of interest" description="Disordered" evidence="2">
    <location>
        <begin position="299"/>
        <end position="328"/>
    </location>
</feature>
<dbReference type="OMA" id="NWIGITR"/>
<dbReference type="InParanoid" id="D7G0J5"/>
<evidence type="ECO:0000256" key="2">
    <source>
        <dbReference type="SAM" id="MobiDB-lite"/>
    </source>
</evidence>
<dbReference type="Gene3D" id="3.90.830.10">
    <property type="entry name" value="Syntaxin Binding Protein 1, Chain A, domain 2"/>
    <property type="match status" value="1"/>
</dbReference>
<name>D7G0J5_ECTSI</name>
<dbReference type="STRING" id="2880.D7G0J5"/>
<dbReference type="InterPro" id="IPR043154">
    <property type="entry name" value="Sec-1-like_dom1"/>
</dbReference>
<dbReference type="Pfam" id="PF00995">
    <property type="entry name" value="Sec1"/>
    <property type="match status" value="1"/>
</dbReference>
<evidence type="ECO:0000313" key="3">
    <source>
        <dbReference type="EMBL" id="CBJ33024.1"/>
    </source>
</evidence>
<keyword evidence="4" id="KW-1185">Reference proteome</keyword>
<dbReference type="OrthoDB" id="10262287at2759"/>
<evidence type="ECO:0000313" key="4">
    <source>
        <dbReference type="Proteomes" id="UP000002630"/>
    </source>
</evidence>
<dbReference type="Gene3D" id="1.25.40.850">
    <property type="match status" value="1"/>
</dbReference>